<evidence type="ECO:0000256" key="7">
    <source>
        <dbReference type="ARBA" id="ARBA00022777"/>
    </source>
</evidence>
<evidence type="ECO:0000259" key="13">
    <source>
        <dbReference type="Pfam" id="PF00294"/>
    </source>
</evidence>
<keyword evidence="7 12" id="KW-0418">Kinase</keyword>
<keyword evidence="8 12" id="KW-0067">ATP-binding</keyword>
<comment type="activity regulation">
    <text evidence="12">Activated by a monovalent cation that binds near, but not in, the active site. The most likely occupant of the site in vivo is potassium. Ion binding induces a conformational change that may alter substrate affinity.</text>
</comment>
<comment type="function">
    <text evidence="12">Catalyzes the phosphorylation of ribose at O-5 in a reaction requiring ATP and magnesium. The resulting D-ribose-5-phosphate can then be used either for sythesis of nucleotides, histidine, and tryptophan, or as a component of the pentose phosphate pathway.</text>
</comment>
<dbReference type="GO" id="GO:0005829">
    <property type="term" value="C:cytosol"/>
    <property type="evidence" value="ECO:0007669"/>
    <property type="project" value="TreeGrafter"/>
</dbReference>
<dbReference type="RefSeq" id="WP_127978060.1">
    <property type="nucleotide sequence ID" value="NZ_JAEMPA010000348.1"/>
</dbReference>
<dbReference type="InterPro" id="IPR029056">
    <property type="entry name" value="Ribokinase-like"/>
</dbReference>
<dbReference type="HAMAP" id="MF_01987">
    <property type="entry name" value="Ribokinase"/>
    <property type="match status" value="1"/>
</dbReference>
<dbReference type="InterPro" id="IPR002173">
    <property type="entry name" value="Carboh/pur_kinase_PfkB_CS"/>
</dbReference>
<accession>A0A437UIY2</accession>
<dbReference type="UniPathway" id="UPA00916">
    <property type="reaction ID" value="UER00889"/>
</dbReference>
<evidence type="ECO:0000313" key="14">
    <source>
        <dbReference type="EMBL" id="RVU93584.1"/>
    </source>
</evidence>
<feature type="binding site" evidence="12">
    <location>
        <position position="235"/>
    </location>
    <ligand>
        <name>K(+)</name>
        <dbReference type="ChEBI" id="CHEBI:29103"/>
    </ligand>
</feature>
<dbReference type="GO" id="GO:0046872">
    <property type="term" value="F:metal ion binding"/>
    <property type="evidence" value="ECO:0007669"/>
    <property type="project" value="UniProtKB-KW"/>
</dbReference>
<keyword evidence="6 12" id="KW-0547">Nucleotide-binding</keyword>
<sequence>MKVVVVGSINLDLVVQADRFPKIGETMFGTDSKMLPGGKGANQAVAAARLGADVTMIGCVGEDAYGEIVLKNFQENMVDTSCIKKVAEPTGVAYITIAENDNSIILVQGANACVDRSLIDKYQAQILAADIVITQCEIPIETIRYLIDFCAENDVHLILNPAPTPEIAPEYLAKVTFLTPNEIEINQLFQQDAQTVLREHPNQIIMTYGAKGVRYHDREKLMEVSSYKVPVIDTTGAGDTFNAAFAVAYAKDQELEKAITFANLAASKTVQGLGAQSAMPRIEELV</sequence>
<name>A0A437UIY2_ENTAV</name>
<reference evidence="14 15" key="1">
    <citation type="submission" date="2018-12" db="EMBL/GenBank/DDBJ databases">
        <title>A novel vanA-carrying plasmid in a clinical isolate of Enterococcus avium.</title>
        <authorList>
            <person name="Bernasconi O.J."/>
            <person name="Luzzaro F."/>
            <person name="Endimiani A."/>
        </authorList>
    </citation>
    <scope>NUCLEOTIDE SEQUENCE [LARGE SCALE GENOMIC DNA]</scope>
    <source>
        <strain evidence="14 15">LC0559/18</strain>
    </source>
</reference>
<feature type="active site" description="Proton acceptor" evidence="12">
    <location>
        <position position="239"/>
    </location>
</feature>
<keyword evidence="11 12" id="KW-0119">Carbohydrate metabolism</keyword>
<comment type="caution">
    <text evidence="14">The sequence shown here is derived from an EMBL/GenBank/DDBJ whole genome shotgun (WGS) entry which is preliminary data.</text>
</comment>
<keyword evidence="4 12" id="KW-0808">Transferase</keyword>
<evidence type="ECO:0000256" key="9">
    <source>
        <dbReference type="ARBA" id="ARBA00022842"/>
    </source>
</evidence>
<feature type="binding site" evidence="12">
    <location>
        <begin position="238"/>
        <end position="239"/>
    </location>
    <ligand>
        <name>ATP</name>
        <dbReference type="ChEBI" id="CHEBI:30616"/>
    </ligand>
</feature>
<evidence type="ECO:0000256" key="8">
    <source>
        <dbReference type="ARBA" id="ARBA00022840"/>
    </source>
</evidence>
<evidence type="ECO:0000256" key="3">
    <source>
        <dbReference type="ARBA" id="ARBA00016943"/>
    </source>
</evidence>
<evidence type="ECO:0000256" key="1">
    <source>
        <dbReference type="ARBA" id="ARBA00005380"/>
    </source>
</evidence>
<keyword evidence="12" id="KW-0963">Cytoplasm</keyword>
<dbReference type="InterPro" id="IPR011611">
    <property type="entry name" value="PfkB_dom"/>
</dbReference>
<comment type="pathway">
    <text evidence="12">Carbohydrate metabolism; D-ribose degradation; D-ribose 5-phosphate from beta-D-ribopyranose: step 2/2.</text>
</comment>
<evidence type="ECO:0000256" key="5">
    <source>
        <dbReference type="ARBA" id="ARBA00022723"/>
    </source>
</evidence>
<feature type="binding site" evidence="12">
    <location>
        <position position="239"/>
    </location>
    <ligand>
        <name>substrate</name>
    </ligand>
</feature>
<evidence type="ECO:0000256" key="4">
    <source>
        <dbReference type="ARBA" id="ARBA00022679"/>
    </source>
</evidence>
<gene>
    <name evidence="12 14" type="primary">rbsK</name>
    <name evidence="14" type="ORF">EK398_01180</name>
</gene>
<feature type="binding site" evidence="12">
    <location>
        <position position="272"/>
    </location>
    <ligand>
        <name>K(+)</name>
        <dbReference type="ChEBI" id="CHEBI:29103"/>
    </ligand>
</feature>
<dbReference type="InterPro" id="IPR011877">
    <property type="entry name" value="Ribokinase"/>
</dbReference>
<dbReference type="Proteomes" id="UP000288388">
    <property type="component" value="Unassembled WGS sequence"/>
</dbReference>
<dbReference type="PROSITE" id="PS00584">
    <property type="entry name" value="PFKB_KINASES_2"/>
    <property type="match status" value="1"/>
</dbReference>
<dbReference type="EMBL" id="RYZS01000001">
    <property type="protein sequence ID" value="RVU93584.1"/>
    <property type="molecule type" value="Genomic_DNA"/>
</dbReference>
<feature type="binding site" evidence="12">
    <location>
        <position position="233"/>
    </location>
    <ligand>
        <name>K(+)</name>
        <dbReference type="ChEBI" id="CHEBI:29103"/>
    </ligand>
</feature>
<comment type="cofactor">
    <cofactor evidence="12">
        <name>Mg(2+)</name>
        <dbReference type="ChEBI" id="CHEBI:18420"/>
    </cofactor>
    <text evidence="12">Requires a divalent cation, most likely magnesium in vivo, as an electrophilic catalyst to aid phosphoryl group transfer. It is the chelate of the metal and the nucleotide that is the actual substrate.</text>
</comment>
<dbReference type="PANTHER" id="PTHR10584:SF166">
    <property type="entry name" value="RIBOKINASE"/>
    <property type="match status" value="1"/>
</dbReference>
<organism evidence="14 15">
    <name type="scientific">Enterococcus avium</name>
    <name type="common">Streptococcus avium</name>
    <dbReference type="NCBI Taxonomy" id="33945"/>
    <lineage>
        <taxon>Bacteria</taxon>
        <taxon>Bacillati</taxon>
        <taxon>Bacillota</taxon>
        <taxon>Bacilli</taxon>
        <taxon>Lactobacillales</taxon>
        <taxon>Enterococcaceae</taxon>
        <taxon>Enterococcus</taxon>
    </lineage>
</organism>
<dbReference type="GO" id="GO:0004747">
    <property type="term" value="F:ribokinase activity"/>
    <property type="evidence" value="ECO:0007669"/>
    <property type="project" value="UniProtKB-UniRule"/>
</dbReference>
<dbReference type="AlphaFoldDB" id="A0A437UIY2"/>
<feature type="domain" description="Carbohydrate kinase PfkB" evidence="13">
    <location>
        <begin position="2"/>
        <end position="280"/>
    </location>
</feature>
<keyword evidence="5 12" id="KW-0479">Metal-binding</keyword>
<keyword evidence="10 12" id="KW-0630">Potassium</keyword>
<dbReference type="GO" id="GO:0005524">
    <property type="term" value="F:ATP binding"/>
    <property type="evidence" value="ECO:0007669"/>
    <property type="project" value="UniProtKB-UniRule"/>
</dbReference>
<feature type="binding site" evidence="12">
    <location>
        <begin position="10"/>
        <end position="12"/>
    </location>
    <ligand>
        <name>substrate</name>
    </ligand>
</feature>
<dbReference type="GO" id="GO:0019303">
    <property type="term" value="P:D-ribose catabolic process"/>
    <property type="evidence" value="ECO:0007669"/>
    <property type="project" value="UniProtKB-UniRule"/>
</dbReference>
<evidence type="ECO:0000256" key="11">
    <source>
        <dbReference type="ARBA" id="ARBA00023277"/>
    </source>
</evidence>
<comment type="caution">
    <text evidence="12">Lacks conserved residue(s) required for the propagation of feature annotation.</text>
</comment>
<feature type="binding site" evidence="12">
    <location>
        <position position="274"/>
    </location>
    <ligand>
        <name>K(+)</name>
        <dbReference type="ChEBI" id="CHEBI:29103"/>
    </ligand>
</feature>
<evidence type="ECO:0000256" key="2">
    <source>
        <dbReference type="ARBA" id="ARBA00012035"/>
    </source>
</evidence>
<proteinExistence type="inferred from homology"/>
<dbReference type="Pfam" id="PF00294">
    <property type="entry name" value="PfkB"/>
    <property type="match status" value="1"/>
</dbReference>
<comment type="subcellular location">
    <subcellularLocation>
        <location evidence="12">Cytoplasm</location>
    </subcellularLocation>
</comment>
<protein>
    <recommendedName>
        <fullName evidence="3 12">Ribokinase</fullName>
        <shortName evidence="12">RK</shortName>
        <ecNumber evidence="2 12">2.7.1.15</ecNumber>
    </recommendedName>
</protein>
<dbReference type="PANTHER" id="PTHR10584">
    <property type="entry name" value="SUGAR KINASE"/>
    <property type="match status" value="1"/>
</dbReference>
<dbReference type="CDD" id="cd01174">
    <property type="entry name" value="ribokinase"/>
    <property type="match status" value="1"/>
</dbReference>
<feature type="binding site" evidence="12">
    <location>
        <begin position="38"/>
        <end position="42"/>
    </location>
    <ligand>
        <name>substrate</name>
    </ligand>
</feature>
<dbReference type="Gene3D" id="3.40.1190.20">
    <property type="match status" value="1"/>
</dbReference>
<feature type="binding site" evidence="12">
    <location>
        <position position="263"/>
    </location>
    <ligand>
        <name>ATP</name>
        <dbReference type="ChEBI" id="CHEBI:30616"/>
    </ligand>
</feature>
<feature type="binding site" evidence="12">
    <location>
        <position position="137"/>
    </location>
    <ligand>
        <name>substrate</name>
    </ligand>
</feature>
<comment type="subunit">
    <text evidence="12">Homodimer.</text>
</comment>
<dbReference type="SUPFAM" id="SSF53613">
    <property type="entry name" value="Ribokinase-like"/>
    <property type="match status" value="1"/>
</dbReference>
<comment type="similarity">
    <text evidence="1">Belongs to the carbohydrate kinase pfkB family.</text>
</comment>
<comment type="catalytic activity">
    <reaction evidence="12">
        <text>D-ribose + ATP = D-ribose 5-phosphate + ADP + H(+)</text>
        <dbReference type="Rhea" id="RHEA:13697"/>
        <dbReference type="ChEBI" id="CHEBI:15378"/>
        <dbReference type="ChEBI" id="CHEBI:30616"/>
        <dbReference type="ChEBI" id="CHEBI:47013"/>
        <dbReference type="ChEBI" id="CHEBI:78346"/>
        <dbReference type="ChEBI" id="CHEBI:456216"/>
        <dbReference type="EC" id="2.7.1.15"/>
    </reaction>
</comment>
<evidence type="ECO:0000256" key="6">
    <source>
        <dbReference type="ARBA" id="ARBA00022741"/>
    </source>
</evidence>
<keyword evidence="9 12" id="KW-0460">Magnesium</keyword>
<evidence type="ECO:0000313" key="15">
    <source>
        <dbReference type="Proteomes" id="UP000288388"/>
    </source>
</evidence>
<dbReference type="EC" id="2.7.1.15" evidence="2 12"/>
<evidence type="ECO:0000256" key="10">
    <source>
        <dbReference type="ARBA" id="ARBA00022958"/>
    </source>
</evidence>
<feature type="binding site" evidence="12">
    <location>
        <position position="181"/>
    </location>
    <ligand>
        <name>ATP</name>
        <dbReference type="ChEBI" id="CHEBI:30616"/>
    </ligand>
</feature>
<feature type="binding site" evidence="12">
    <location>
        <begin position="207"/>
        <end position="212"/>
    </location>
    <ligand>
        <name>ATP</name>
        <dbReference type="ChEBI" id="CHEBI:30616"/>
    </ligand>
</feature>
<dbReference type="NCBIfam" id="TIGR02152">
    <property type="entry name" value="D_ribokin_bact"/>
    <property type="match status" value="1"/>
</dbReference>
<dbReference type="PRINTS" id="PR00990">
    <property type="entry name" value="RIBOKINASE"/>
</dbReference>
<feature type="binding site" evidence="12">
    <location>
        <position position="269"/>
    </location>
    <ligand>
        <name>K(+)</name>
        <dbReference type="ChEBI" id="CHEBI:29103"/>
    </ligand>
</feature>
<evidence type="ECO:0000256" key="12">
    <source>
        <dbReference type="HAMAP-Rule" id="MF_01987"/>
    </source>
</evidence>
<comment type="similarity">
    <text evidence="12">Belongs to the carbohydrate kinase PfkB family. Ribokinase subfamily.</text>
</comment>
<dbReference type="InterPro" id="IPR002139">
    <property type="entry name" value="Ribo/fructo_kinase"/>
</dbReference>